<accession>A0A918I0F3</accession>
<dbReference type="Proteomes" id="UP000636661">
    <property type="component" value="Unassembled WGS sequence"/>
</dbReference>
<keyword evidence="2" id="KW-1185">Reference proteome</keyword>
<organism evidence="1 2">
    <name type="scientific">Streptomyces lavendofoliae</name>
    <dbReference type="NCBI Taxonomy" id="67314"/>
    <lineage>
        <taxon>Bacteria</taxon>
        <taxon>Bacillati</taxon>
        <taxon>Actinomycetota</taxon>
        <taxon>Actinomycetes</taxon>
        <taxon>Kitasatosporales</taxon>
        <taxon>Streptomycetaceae</taxon>
        <taxon>Streptomyces</taxon>
    </lineage>
</organism>
<dbReference type="RefSeq" id="WP_189552609.1">
    <property type="nucleotide sequence ID" value="NZ_BMTP01000011.1"/>
</dbReference>
<evidence type="ECO:0000313" key="2">
    <source>
        <dbReference type="Proteomes" id="UP000636661"/>
    </source>
</evidence>
<sequence>MSTSTAPSAPSGTPAREVPDVETLLGPALHEEVVRHFTAKPDAPSASVVRHQVRECLRYLYLLSRHPDRLGGLFLPVEQDIDEIWHYLILQTREYRDLCERRLPGGHFIHHRSISYDDYREAPGRETAVEEALRWIPLYTVAFGPFDADALPHWTIVRFLHDELGMSLEEIAALADDARTPDGTAAPVGTHA</sequence>
<gene>
    <name evidence="1" type="ORF">GCM10010274_43460</name>
</gene>
<reference evidence="1" key="2">
    <citation type="submission" date="2020-09" db="EMBL/GenBank/DDBJ databases">
        <authorList>
            <person name="Sun Q."/>
            <person name="Ohkuma M."/>
        </authorList>
    </citation>
    <scope>NUCLEOTIDE SEQUENCE</scope>
    <source>
        <strain evidence="1">JCM 4391</strain>
    </source>
</reference>
<comment type="caution">
    <text evidence="1">The sequence shown here is derived from an EMBL/GenBank/DDBJ whole genome shotgun (WGS) entry which is preliminary data.</text>
</comment>
<name>A0A918I0F3_9ACTN</name>
<dbReference type="AlphaFoldDB" id="A0A918I0F3"/>
<proteinExistence type="predicted"/>
<protein>
    <submittedName>
        <fullName evidence="1">Uncharacterized protein</fullName>
    </submittedName>
</protein>
<dbReference type="EMBL" id="BMTP01000011">
    <property type="protein sequence ID" value="GGU50093.1"/>
    <property type="molecule type" value="Genomic_DNA"/>
</dbReference>
<reference evidence="1" key="1">
    <citation type="journal article" date="2014" name="Int. J. Syst. Evol. Microbiol.">
        <title>Complete genome sequence of Corynebacterium casei LMG S-19264T (=DSM 44701T), isolated from a smear-ripened cheese.</title>
        <authorList>
            <consortium name="US DOE Joint Genome Institute (JGI-PGF)"/>
            <person name="Walter F."/>
            <person name="Albersmeier A."/>
            <person name="Kalinowski J."/>
            <person name="Ruckert C."/>
        </authorList>
    </citation>
    <scope>NUCLEOTIDE SEQUENCE</scope>
    <source>
        <strain evidence="1">JCM 4391</strain>
    </source>
</reference>
<evidence type="ECO:0000313" key="1">
    <source>
        <dbReference type="EMBL" id="GGU50093.1"/>
    </source>
</evidence>